<evidence type="ECO:0000256" key="1">
    <source>
        <dbReference type="SAM" id="MobiDB-lite"/>
    </source>
</evidence>
<gene>
    <name evidence="2" type="ORF">AFUS01_LOCUS7420</name>
</gene>
<dbReference type="AlphaFoldDB" id="A0A8J2JCI8"/>
<accession>A0A8J2JCI8</accession>
<name>A0A8J2JCI8_9HEXA</name>
<protein>
    <submittedName>
        <fullName evidence="2">Uncharacterized protein</fullName>
    </submittedName>
</protein>
<feature type="compositionally biased region" description="Basic and acidic residues" evidence="1">
    <location>
        <begin position="9"/>
        <end position="19"/>
    </location>
</feature>
<evidence type="ECO:0000313" key="2">
    <source>
        <dbReference type="EMBL" id="CAG7717996.1"/>
    </source>
</evidence>
<dbReference type="Proteomes" id="UP000708208">
    <property type="component" value="Unassembled WGS sequence"/>
</dbReference>
<proteinExistence type="predicted"/>
<reference evidence="2" key="1">
    <citation type="submission" date="2021-06" db="EMBL/GenBank/DDBJ databases">
        <authorList>
            <person name="Hodson N. C."/>
            <person name="Mongue J. A."/>
            <person name="Jaron S. K."/>
        </authorList>
    </citation>
    <scope>NUCLEOTIDE SEQUENCE</scope>
</reference>
<feature type="region of interest" description="Disordered" evidence="1">
    <location>
        <begin position="51"/>
        <end position="73"/>
    </location>
</feature>
<sequence>MIKRKFLSRQKDKSFEKSWKPGLGPLAQDSKYVFQGEAPKAGKNELSLRSHQLGSRVRPELAEITTENDQNVK</sequence>
<dbReference type="EMBL" id="CAJVCH010050169">
    <property type="protein sequence ID" value="CAG7717996.1"/>
    <property type="molecule type" value="Genomic_DNA"/>
</dbReference>
<organism evidence="2 3">
    <name type="scientific">Allacma fusca</name>
    <dbReference type="NCBI Taxonomy" id="39272"/>
    <lineage>
        <taxon>Eukaryota</taxon>
        <taxon>Metazoa</taxon>
        <taxon>Ecdysozoa</taxon>
        <taxon>Arthropoda</taxon>
        <taxon>Hexapoda</taxon>
        <taxon>Collembola</taxon>
        <taxon>Symphypleona</taxon>
        <taxon>Sminthuridae</taxon>
        <taxon>Allacma</taxon>
    </lineage>
</organism>
<keyword evidence="3" id="KW-1185">Reference proteome</keyword>
<comment type="caution">
    <text evidence="2">The sequence shown here is derived from an EMBL/GenBank/DDBJ whole genome shotgun (WGS) entry which is preliminary data.</text>
</comment>
<evidence type="ECO:0000313" key="3">
    <source>
        <dbReference type="Proteomes" id="UP000708208"/>
    </source>
</evidence>
<feature type="region of interest" description="Disordered" evidence="1">
    <location>
        <begin position="1"/>
        <end position="25"/>
    </location>
</feature>